<evidence type="ECO:0000256" key="2">
    <source>
        <dbReference type="ARBA" id="ARBA00022741"/>
    </source>
</evidence>
<reference evidence="7" key="2">
    <citation type="submission" date="2020-09" db="EMBL/GenBank/DDBJ databases">
        <authorList>
            <person name="Sun Q."/>
            <person name="Ohkuma M."/>
        </authorList>
    </citation>
    <scope>NUCLEOTIDE SEQUENCE</scope>
    <source>
        <strain evidence="7">JCM 31311</strain>
    </source>
</reference>
<dbReference type="Gene3D" id="1.10.510.10">
    <property type="entry name" value="Transferase(Phosphotransferase) domain 1"/>
    <property type="match status" value="1"/>
</dbReference>
<keyword evidence="1" id="KW-0808">Transferase</keyword>
<dbReference type="AlphaFoldDB" id="A0A918FBW9"/>
<dbReference type="PRINTS" id="PR01955">
    <property type="entry name" value="LANCFRANKIA"/>
</dbReference>
<dbReference type="Pfam" id="PF00069">
    <property type="entry name" value="Pkinase"/>
    <property type="match status" value="1"/>
</dbReference>
<protein>
    <submittedName>
        <fullName evidence="7">Serine/threonine protein kinase</fullName>
    </submittedName>
</protein>
<dbReference type="InterPro" id="IPR000719">
    <property type="entry name" value="Prot_kinase_dom"/>
</dbReference>
<proteinExistence type="predicted"/>
<comment type="caution">
    <text evidence="7">The sequence shown here is derived from an EMBL/GenBank/DDBJ whole genome shotgun (WGS) entry which is preliminary data.</text>
</comment>
<dbReference type="SMART" id="SM01260">
    <property type="entry name" value="LANC_like"/>
    <property type="match status" value="1"/>
</dbReference>
<name>A0A918FBW9_9DEIO</name>
<dbReference type="InterPro" id="IPR057929">
    <property type="entry name" value="RamC_N"/>
</dbReference>
<dbReference type="PANTHER" id="PTHR43289:SF6">
    <property type="entry name" value="SERINE_THREONINE-PROTEIN KINASE NEKL-3"/>
    <property type="match status" value="1"/>
</dbReference>
<keyword evidence="7" id="KW-0723">Serine/threonine-protein kinase</keyword>
<dbReference type="InterPro" id="IPR053524">
    <property type="entry name" value="Aerial_hyphae_peptide-synth"/>
</dbReference>
<evidence type="ECO:0000256" key="4">
    <source>
        <dbReference type="ARBA" id="ARBA00022840"/>
    </source>
</evidence>
<dbReference type="InterPro" id="IPR058053">
    <property type="entry name" value="RamC_C"/>
</dbReference>
<dbReference type="EMBL" id="BMQL01000024">
    <property type="protein sequence ID" value="GGR20162.1"/>
    <property type="molecule type" value="Genomic_DNA"/>
</dbReference>
<evidence type="ECO:0000256" key="1">
    <source>
        <dbReference type="ARBA" id="ARBA00022679"/>
    </source>
</evidence>
<evidence type="ECO:0000256" key="5">
    <source>
        <dbReference type="SAM" id="MobiDB-lite"/>
    </source>
</evidence>
<accession>A0A918FBW9</accession>
<evidence type="ECO:0000256" key="3">
    <source>
        <dbReference type="ARBA" id="ARBA00022777"/>
    </source>
</evidence>
<keyword evidence="2" id="KW-0547">Nucleotide-binding</keyword>
<keyword evidence="3 7" id="KW-0418">Kinase</keyword>
<keyword evidence="4" id="KW-0067">ATP-binding</keyword>
<dbReference type="PANTHER" id="PTHR43289">
    <property type="entry name" value="MITOGEN-ACTIVATED PROTEIN KINASE KINASE KINASE 20-RELATED"/>
    <property type="match status" value="1"/>
</dbReference>
<dbReference type="Pfam" id="PF05147">
    <property type="entry name" value="LANC_like"/>
    <property type="match status" value="1"/>
</dbReference>
<evidence type="ECO:0000313" key="8">
    <source>
        <dbReference type="Proteomes" id="UP000603865"/>
    </source>
</evidence>
<keyword evidence="8" id="KW-1185">Reference proteome</keyword>
<dbReference type="Gene3D" id="1.50.10.20">
    <property type="match status" value="1"/>
</dbReference>
<organism evidence="7 8">
    <name type="scientific">Deinococcus ruber</name>
    <dbReference type="NCBI Taxonomy" id="1848197"/>
    <lineage>
        <taxon>Bacteria</taxon>
        <taxon>Thermotogati</taxon>
        <taxon>Deinococcota</taxon>
        <taxon>Deinococci</taxon>
        <taxon>Deinococcales</taxon>
        <taxon>Deinococcaceae</taxon>
        <taxon>Deinococcus</taxon>
    </lineage>
</organism>
<dbReference type="InterPro" id="IPR011009">
    <property type="entry name" value="Kinase-like_dom_sf"/>
</dbReference>
<evidence type="ECO:0000259" key="6">
    <source>
        <dbReference type="PROSITE" id="PS50011"/>
    </source>
</evidence>
<sequence length="896" mass="98317">MAELSELYHLFSLPSPDTYEPYDRMVVTDEFLSVVQPLLPTNWELIRAKPWFTARARHHDLPDQGWKIHVSSTLADAPEVLRRTVQVCTARDVSFKFALDPTALMVLNSKGWSRAQCGKFITIYPTTTEAFTALLDELYGVLKEFEGPFVLSDRRFRDARCLYYRYGGITGKTILTQDGQRSAVLTTPDGHLIPDMRETEWVLPDWVESPVAHDEEDEGDELLNGRYLVESALSFSVNGGVYLALDTHTDDLVVLKEARPHTSPDLNGDDAVARLQREYRLLTLLNGSSVFPEAIDCFQEWEHHFLVEAYIPGMHLGRFTTSYNPLLTNTGTPDTRERFTRQLLKLWHTLACGVAEVHRRGVVIGDLSTTNVIVVDADAGDLRLIDLDGGWHEGSDRPGLLRTRGFTSPQKAARKPAGREDDLYALGAVLLASIFPNTALAELQPGHARTLLLTLGQALPLPAALHDLILALLADDPAARPSAAETAERIGAQLLAPLVVPQETATLPDLTAERVLSYLLASADVQRRDRLFPPDPRGYFSHPLNVAYGAAGVAHVLHATGTDVPAEIRAWLLSHTVRPEQVPPGLYIGSAGIAWVFQELGWNDLALRLLDQAHAHPLRFAQHDIYTGAAGYGLACLHLYRRLGRQTELDHALAAGEALLASSERTPEGRRWTDASGKATDGYATGVSGVALFLLLLSRATGQQRFLSAGLEAMAYCTSQLYPLGEALGVQRGDTDRTVVTHYWLNGSAGVASVFLRYWRATGDSSFLNTARRLLRDVQRQYTLFPGLFQGLAGLGDSLLDAYDLIGEPAYLEGARQVREGLRLSALPRPSGLAFPGEQLFRLSSDLGTGSAGVALFLHRLEQADAGTSTGSRNFMADEWLDLSAQPSVQAVLAGD</sequence>
<dbReference type="SUPFAM" id="SSF158745">
    <property type="entry name" value="LanC-like"/>
    <property type="match status" value="1"/>
</dbReference>
<feature type="region of interest" description="Disordered" evidence="5">
    <location>
        <begin position="398"/>
        <end position="417"/>
    </location>
</feature>
<dbReference type="Gene3D" id="3.30.200.20">
    <property type="entry name" value="Phosphorylase Kinase, domain 1"/>
    <property type="match status" value="1"/>
</dbReference>
<dbReference type="NCBIfam" id="NF038151">
    <property type="entry name" value="lanthi_synth_III"/>
    <property type="match status" value="1"/>
</dbReference>
<dbReference type="GO" id="GO:0005524">
    <property type="term" value="F:ATP binding"/>
    <property type="evidence" value="ECO:0007669"/>
    <property type="project" value="UniProtKB-KW"/>
</dbReference>
<dbReference type="Proteomes" id="UP000603865">
    <property type="component" value="Unassembled WGS sequence"/>
</dbReference>
<evidence type="ECO:0000313" key="7">
    <source>
        <dbReference type="EMBL" id="GGR20162.1"/>
    </source>
</evidence>
<dbReference type="GO" id="GO:0004674">
    <property type="term" value="F:protein serine/threonine kinase activity"/>
    <property type="evidence" value="ECO:0007669"/>
    <property type="project" value="UniProtKB-KW"/>
</dbReference>
<dbReference type="GO" id="GO:0031179">
    <property type="term" value="P:peptide modification"/>
    <property type="evidence" value="ECO:0007669"/>
    <property type="project" value="InterPro"/>
</dbReference>
<dbReference type="PROSITE" id="PS50011">
    <property type="entry name" value="PROTEIN_KINASE_DOM"/>
    <property type="match status" value="1"/>
</dbReference>
<dbReference type="InterPro" id="IPR007822">
    <property type="entry name" value="LANC-like"/>
</dbReference>
<reference evidence="7" key="1">
    <citation type="journal article" date="2014" name="Int. J. Syst. Evol. Microbiol.">
        <title>Complete genome sequence of Corynebacterium casei LMG S-19264T (=DSM 44701T), isolated from a smear-ripened cheese.</title>
        <authorList>
            <consortium name="US DOE Joint Genome Institute (JGI-PGF)"/>
            <person name="Walter F."/>
            <person name="Albersmeier A."/>
            <person name="Kalinowski J."/>
            <person name="Ruckert C."/>
        </authorList>
    </citation>
    <scope>NUCLEOTIDE SEQUENCE</scope>
    <source>
        <strain evidence="7">JCM 31311</strain>
    </source>
</reference>
<feature type="domain" description="Protein kinase" evidence="6">
    <location>
        <begin position="227"/>
        <end position="499"/>
    </location>
</feature>
<gene>
    <name evidence="7" type="ORF">GCM10008957_35720</name>
</gene>
<dbReference type="PRINTS" id="PR01950">
    <property type="entry name" value="LANCSUPER"/>
</dbReference>
<dbReference type="SUPFAM" id="SSF56112">
    <property type="entry name" value="Protein kinase-like (PK-like)"/>
    <property type="match status" value="1"/>
</dbReference>
<dbReference type="RefSeq" id="WP_189091863.1">
    <property type="nucleotide sequence ID" value="NZ_BMQL01000024.1"/>
</dbReference>
<dbReference type="Pfam" id="PF25816">
    <property type="entry name" value="RamC_N"/>
    <property type="match status" value="1"/>
</dbReference>
<dbReference type="CDD" id="cd04791">
    <property type="entry name" value="LanC_SerThrkinase"/>
    <property type="match status" value="1"/>
</dbReference>
<dbReference type="SMART" id="SM00220">
    <property type="entry name" value="S_TKc"/>
    <property type="match status" value="1"/>
</dbReference>